<sequence>FFVDRNDPVSISSRLETAAVFGVFGAVVTPAVAGLTRRFTPNAKKFRATIAAGLNKLDTGQFLRNIVPQARRRLVKTADTFNAAADDIMVRVDQRIVEREAALGLKGQRLSGAARNSFQNKAINEEMKVIGPELKQVLLEELEYVAAVDSHFIRRLAGPLKGKARQKGREELSRKFKKPISQVKLGVEGFNIDTFRKLLTNNNRLHDAIRDGQLRFDSFNHIRGVANELNAFGKESILALRNSTSPSPLQTLKEAMALPITSKNFKPAILTFRNNLFGYLSLAQDSIGNVLHAGTDLAARGMADSIDVLLGNVKNATRISAVINSVRNKKLVQAFAKANTRGIFVAGEAVGRDPALSVPEKVLDIILFGGLKGKGVVDSFFRRYAARVKLFDEA</sequence>
<gene>
    <name evidence="2" type="ORF">LCGC14_2863230</name>
</gene>
<protein>
    <submittedName>
        <fullName evidence="2">Uncharacterized protein</fullName>
    </submittedName>
</protein>
<evidence type="ECO:0000313" key="2">
    <source>
        <dbReference type="EMBL" id="KKK76479.1"/>
    </source>
</evidence>
<keyword evidence="1" id="KW-1133">Transmembrane helix</keyword>
<proteinExistence type="predicted"/>
<keyword evidence="1" id="KW-0472">Membrane</keyword>
<feature type="non-terminal residue" evidence="2">
    <location>
        <position position="1"/>
    </location>
</feature>
<feature type="transmembrane region" description="Helical" evidence="1">
    <location>
        <begin position="18"/>
        <end position="36"/>
    </location>
</feature>
<organism evidence="2">
    <name type="scientific">marine sediment metagenome</name>
    <dbReference type="NCBI Taxonomy" id="412755"/>
    <lineage>
        <taxon>unclassified sequences</taxon>
        <taxon>metagenomes</taxon>
        <taxon>ecological metagenomes</taxon>
    </lineage>
</organism>
<dbReference type="EMBL" id="LAZR01055386">
    <property type="protein sequence ID" value="KKK76479.1"/>
    <property type="molecule type" value="Genomic_DNA"/>
</dbReference>
<reference evidence="2" key="1">
    <citation type="journal article" date="2015" name="Nature">
        <title>Complex archaea that bridge the gap between prokaryotes and eukaryotes.</title>
        <authorList>
            <person name="Spang A."/>
            <person name="Saw J.H."/>
            <person name="Jorgensen S.L."/>
            <person name="Zaremba-Niedzwiedzka K."/>
            <person name="Martijn J."/>
            <person name="Lind A.E."/>
            <person name="van Eijk R."/>
            <person name="Schleper C."/>
            <person name="Guy L."/>
            <person name="Ettema T.J."/>
        </authorList>
    </citation>
    <scope>NUCLEOTIDE SEQUENCE</scope>
</reference>
<keyword evidence="1" id="KW-0812">Transmembrane</keyword>
<accession>A0A0F9ADE1</accession>
<feature type="non-terminal residue" evidence="2">
    <location>
        <position position="394"/>
    </location>
</feature>
<name>A0A0F9ADE1_9ZZZZ</name>
<comment type="caution">
    <text evidence="2">The sequence shown here is derived from an EMBL/GenBank/DDBJ whole genome shotgun (WGS) entry which is preliminary data.</text>
</comment>
<dbReference type="AlphaFoldDB" id="A0A0F9ADE1"/>
<evidence type="ECO:0000256" key="1">
    <source>
        <dbReference type="SAM" id="Phobius"/>
    </source>
</evidence>